<keyword evidence="1" id="KW-0472">Membrane</keyword>
<accession>A0A4R6XYH7</accession>
<sequence length="132" mass="14730">MSKIEITINGKTHTFEAGDQNAIKDMPWQERKELIGILEQIKQVEYVDNKPAVEKQGLSILTTEKQINPTPSATATPAYDKAVKPGQGDVDSIMNRLIMEEKKHQSTVPDRGTVIKWMLAVIAVIMVLALLF</sequence>
<dbReference type="OrthoDB" id="9920355at2"/>
<keyword evidence="1" id="KW-0812">Transmembrane</keyword>
<evidence type="ECO:0000313" key="3">
    <source>
        <dbReference type="Proteomes" id="UP000295724"/>
    </source>
</evidence>
<evidence type="ECO:0000313" key="2">
    <source>
        <dbReference type="EMBL" id="TDR23287.1"/>
    </source>
</evidence>
<name>A0A4R6XYH7_9GAMM</name>
<dbReference type="EMBL" id="SNZB01000001">
    <property type="protein sequence ID" value="TDR23287.1"/>
    <property type="molecule type" value="Genomic_DNA"/>
</dbReference>
<evidence type="ECO:0000256" key="1">
    <source>
        <dbReference type="SAM" id="Phobius"/>
    </source>
</evidence>
<gene>
    <name evidence="2" type="ORF">C8D91_0147</name>
</gene>
<reference evidence="2 3" key="1">
    <citation type="submission" date="2019-03" db="EMBL/GenBank/DDBJ databases">
        <title>Genomic Encyclopedia of Type Strains, Phase IV (KMG-IV): sequencing the most valuable type-strain genomes for metagenomic binning, comparative biology and taxonomic classification.</title>
        <authorList>
            <person name="Goeker M."/>
        </authorList>
    </citation>
    <scope>NUCLEOTIDE SEQUENCE [LARGE SCALE GENOMIC DNA]</scope>
    <source>
        <strain evidence="2 3">DSM 25488</strain>
    </source>
</reference>
<dbReference type="RefSeq" id="WP_099018061.1">
    <property type="nucleotide sequence ID" value="NZ_NIHB01000001.1"/>
</dbReference>
<dbReference type="Proteomes" id="UP000295724">
    <property type="component" value="Unassembled WGS sequence"/>
</dbReference>
<keyword evidence="3" id="KW-1185">Reference proteome</keyword>
<feature type="transmembrane region" description="Helical" evidence="1">
    <location>
        <begin position="113"/>
        <end position="131"/>
    </location>
</feature>
<keyword evidence="1" id="KW-1133">Transmembrane helix</keyword>
<dbReference type="AlphaFoldDB" id="A0A4R6XYH7"/>
<proteinExistence type="predicted"/>
<comment type="caution">
    <text evidence="2">The sequence shown here is derived from an EMBL/GenBank/DDBJ whole genome shotgun (WGS) entry which is preliminary data.</text>
</comment>
<organism evidence="2 3">
    <name type="scientific">Marinicella litoralis</name>
    <dbReference type="NCBI Taxonomy" id="644220"/>
    <lineage>
        <taxon>Bacteria</taxon>
        <taxon>Pseudomonadati</taxon>
        <taxon>Pseudomonadota</taxon>
        <taxon>Gammaproteobacteria</taxon>
        <taxon>Lysobacterales</taxon>
        <taxon>Marinicellaceae</taxon>
        <taxon>Marinicella</taxon>
    </lineage>
</organism>
<protein>
    <submittedName>
        <fullName evidence="2">Uncharacterized protein</fullName>
    </submittedName>
</protein>